<dbReference type="AlphaFoldDB" id="A0A158L4G3"/>
<feature type="domain" description="Guanylate cyclase" evidence="3">
    <location>
        <begin position="63"/>
        <end position="191"/>
    </location>
</feature>
<organism evidence="4 5">
    <name type="scientific">Caballeronia arvi</name>
    <dbReference type="NCBI Taxonomy" id="1777135"/>
    <lineage>
        <taxon>Bacteria</taxon>
        <taxon>Pseudomonadati</taxon>
        <taxon>Pseudomonadota</taxon>
        <taxon>Betaproteobacteria</taxon>
        <taxon>Burkholderiales</taxon>
        <taxon>Burkholderiaceae</taxon>
        <taxon>Caballeronia</taxon>
    </lineage>
</organism>
<dbReference type="GO" id="GO:0005737">
    <property type="term" value="C:cytoplasm"/>
    <property type="evidence" value="ECO:0007669"/>
    <property type="project" value="TreeGrafter"/>
</dbReference>
<name>A0A158L4G3_9BURK</name>
<dbReference type="GO" id="GO:0009190">
    <property type="term" value="P:cyclic nucleotide biosynthetic process"/>
    <property type="evidence" value="ECO:0007669"/>
    <property type="project" value="InterPro"/>
</dbReference>
<evidence type="ECO:0000256" key="2">
    <source>
        <dbReference type="ARBA" id="ARBA00022840"/>
    </source>
</evidence>
<keyword evidence="5" id="KW-1185">Reference proteome</keyword>
<dbReference type="PROSITE" id="PS50125">
    <property type="entry name" value="GUANYLATE_CYCLASE_2"/>
    <property type="match status" value="1"/>
</dbReference>
<dbReference type="Gene3D" id="1.25.40.10">
    <property type="entry name" value="Tetratricopeptide repeat domain"/>
    <property type="match status" value="2"/>
</dbReference>
<dbReference type="SMART" id="SM00044">
    <property type="entry name" value="CYCc"/>
    <property type="match status" value="1"/>
</dbReference>
<evidence type="ECO:0000259" key="3">
    <source>
        <dbReference type="PROSITE" id="PS50125"/>
    </source>
</evidence>
<evidence type="ECO:0000313" key="5">
    <source>
        <dbReference type="Proteomes" id="UP000055019"/>
    </source>
</evidence>
<dbReference type="SUPFAM" id="SSF55073">
    <property type="entry name" value="Nucleotide cyclase"/>
    <property type="match status" value="1"/>
</dbReference>
<keyword evidence="2" id="KW-0067">ATP-binding</keyword>
<proteinExistence type="predicted"/>
<dbReference type="InterPro" id="IPR029787">
    <property type="entry name" value="Nucleotide_cyclase"/>
</dbReference>
<dbReference type="SUPFAM" id="SSF52540">
    <property type="entry name" value="P-loop containing nucleoside triphosphate hydrolases"/>
    <property type="match status" value="1"/>
</dbReference>
<evidence type="ECO:0000313" key="4">
    <source>
        <dbReference type="EMBL" id="SAL88155.1"/>
    </source>
</evidence>
<dbReference type="PANTHER" id="PTHR16305">
    <property type="entry name" value="TESTICULAR SOLUBLE ADENYLYL CYCLASE"/>
    <property type="match status" value="1"/>
</dbReference>
<dbReference type="Proteomes" id="UP000055019">
    <property type="component" value="Unassembled WGS sequence"/>
</dbReference>
<keyword evidence="1" id="KW-0547">Nucleotide-binding</keyword>
<dbReference type="InterPro" id="IPR011990">
    <property type="entry name" value="TPR-like_helical_dom_sf"/>
</dbReference>
<evidence type="ECO:0000256" key="1">
    <source>
        <dbReference type="ARBA" id="ARBA00022741"/>
    </source>
</evidence>
<dbReference type="InterPro" id="IPR041664">
    <property type="entry name" value="AAA_16"/>
</dbReference>
<dbReference type="GO" id="GO:0005524">
    <property type="term" value="F:ATP binding"/>
    <property type="evidence" value="ECO:0007669"/>
    <property type="project" value="UniProtKB-KW"/>
</dbReference>
<dbReference type="GO" id="GO:0035556">
    <property type="term" value="P:intracellular signal transduction"/>
    <property type="evidence" value="ECO:0007669"/>
    <property type="project" value="InterPro"/>
</dbReference>
<dbReference type="PANTHER" id="PTHR16305:SF28">
    <property type="entry name" value="GUANYLATE CYCLASE DOMAIN-CONTAINING PROTEIN"/>
    <property type="match status" value="1"/>
</dbReference>
<dbReference type="CDD" id="cd07302">
    <property type="entry name" value="CHD"/>
    <property type="match status" value="1"/>
</dbReference>
<comment type="caution">
    <text evidence="4">The sequence shown here is derived from an EMBL/GenBank/DDBJ whole genome shotgun (WGS) entry which is preliminary data.</text>
</comment>
<accession>A0A158L4G3</accession>
<dbReference type="Gene3D" id="3.30.70.1230">
    <property type="entry name" value="Nucleotide cyclase"/>
    <property type="match status" value="1"/>
</dbReference>
<sequence length="1086" mass="117089">MKCLCCAHECAQSAKFCEECGSPLHPKCQACGAPLSASDFICAACGTAAGSEVALAEERREATALFADISGYTTLCAKSDAEEVQAMLDRFYAAMESVVARHGGQVLNRIGDAVMAVFGAPVAHGNDPERAVRTAIEMHAEASKMTDCEGRPLKLHIGIARGEVLATKIGSGAQSRSTVTGEIVNLAARLQSLAKPGDTLISDGLYRSVSTLVDAEDCATHSLKGFAVPVAAWRLRRLSTVPILYSPFIGRQTELDQISGVLERAQSVGSGAAILVRGRAGIGKSRLMAEVRQRARSRGFAVPCGQVVDFGVSRRKAAVPAMLASLFDVSLSDDEATMKAGLKHAIDCDIVLEKDALFIAALMELDLPMDDKALLESMNASARTERSDEALARTLERAAGRRPVLITLEDIHWAPVPLLRQLIAIAETVRHSPIILAMTSRIEGRPLDETWFKSLRGVPSLQVELGPLSFEESCTLASTRSSQENDVLQQCAVRAEGNPLFLEHLLRASPESETGAVPPTVQSLVLEQMDRLTSGQRIALQAASVIGKHFLPADLCAITSDATDHSEALLQSELIRADGDELHFTHALVHEAIYRTLLKSRKRSLHRKVALRIGDADPVLRAEHLDRAEDPDAAHAYLLAARDGMQHFQPEAAVALLQRGAALARDRSVSCELALLYGELLRDSGRLTDSLAADRSALELAETDEQRCHALMEIAAGYRVTGDIEEALDALAGADSLAEALNLDLERSKIHYLRGSIYFARGDVPACVMEHRQALRFANRGACPECEVRALSGLGDAQLEQGRLTESLQSFKRCVALCEARQWIAIEIPNRCMLAYCLQYSAKLDQAANEVQRAVIDARRTGLLPALVFALSSVATIFVDAGRFDEAEPVCLEGLSLARQVGARRFESTFLLALAEIRLRAGAREDAVRQIHAALYIAQETGMGYAGAATLAMLARAAPDAQGRAEALRRGAALLAEPCLAQSVLRFHIHAMEAGIEGAEWDDALRYAEALEAFMQAEPLPWASLLVRRVRLVAEAANGTDVASTRARLRCLRNEVHAAGLGSALQIIDAALEQISDKPANGRLAE</sequence>
<dbReference type="Gene3D" id="3.40.50.300">
    <property type="entry name" value="P-loop containing nucleotide triphosphate hydrolases"/>
    <property type="match status" value="1"/>
</dbReference>
<dbReference type="GO" id="GO:0004016">
    <property type="term" value="F:adenylate cyclase activity"/>
    <property type="evidence" value="ECO:0007669"/>
    <property type="project" value="TreeGrafter"/>
</dbReference>
<protein>
    <submittedName>
        <fullName evidence="4">Adenylate/guanylate cyclase</fullName>
    </submittedName>
</protein>
<dbReference type="SUPFAM" id="SSF48452">
    <property type="entry name" value="TPR-like"/>
    <property type="match status" value="3"/>
</dbReference>
<reference evidence="4" key="1">
    <citation type="submission" date="2016-01" db="EMBL/GenBank/DDBJ databases">
        <authorList>
            <person name="Peeters C."/>
        </authorList>
    </citation>
    <scope>NUCLEOTIDE SEQUENCE [LARGE SCALE GENOMIC DNA]</scope>
    <source>
        <strain evidence="4">LMG 29317</strain>
    </source>
</reference>
<dbReference type="Pfam" id="PF13191">
    <property type="entry name" value="AAA_16"/>
    <property type="match status" value="1"/>
</dbReference>
<dbReference type="InterPro" id="IPR019734">
    <property type="entry name" value="TPR_rpt"/>
</dbReference>
<dbReference type="SMART" id="SM00028">
    <property type="entry name" value="TPR"/>
    <property type="match status" value="4"/>
</dbReference>
<dbReference type="Pfam" id="PF00211">
    <property type="entry name" value="Guanylate_cyc"/>
    <property type="match status" value="1"/>
</dbReference>
<dbReference type="InterPro" id="IPR001054">
    <property type="entry name" value="A/G_cyclase"/>
</dbReference>
<dbReference type="EMBL" id="FCOM02000115">
    <property type="protein sequence ID" value="SAL88155.1"/>
    <property type="molecule type" value="Genomic_DNA"/>
</dbReference>
<dbReference type="InterPro" id="IPR027417">
    <property type="entry name" value="P-loop_NTPase"/>
</dbReference>
<gene>
    <name evidence="4" type="ORF">AWB74_08428</name>
</gene>